<dbReference type="GO" id="GO:0050830">
    <property type="term" value="P:defense response to Gram-positive bacterium"/>
    <property type="evidence" value="ECO:0007669"/>
    <property type="project" value="UniProtKB-ARBA"/>
</dbReference>
<dbReference type="GO" id="GO:0005615">
    <property type="term" value="C:extracellular space"/>
    <property type="evidence" value="ECO:0007669"/>
    <property type="project" value="TreeGrafter"/>
</dbReference>
<dbReference type="InterPro" id="IPR036574">
    <property type="entry name" value="Scorpion_toxin-like_sf"/>
</dbReference>
<accession>A0A2C9GV80</accession>
<reference evidence="7" key="1">
    <citation type="submission" date="2013-03" db="EMBL/GenBank/DDBJ databases">
        <title>The Genome Sequence of Anopheles dirus WRAIR2.</title>
        <authorList>
            <consortium name="The Broad Institute Genomics Platform"/>
            <person name="Neafsey D.E."/>
            <person name="Walton C."/>
            <person name="Walker B."/>
            <person name="Young S.K."/>
            <person name="Zeng Q."/>
            <person name="Gargeya S."/>
            <person name="Fitzgerald M."/>
            <person name="Haas B."/>
            <person name="Abouelleil A."/>
            <person name="Allen A.W."/>
            <person name="Alvarado L."/>
            <person name="Arachchi H.M."/>
            <person name="Berlin A.M."/>
            <person name="Chapman S.B."/>
            <person name="Gainer-Dewar J."/>
            <person name="Goldberg J."/>
            <person name="Griggs A."/>
            <person name="Gujja S."/>
            <person name="Hansen M."/>
            <person name="Howarth C."/>
            <person name="Imamovic A."/>
            <person name="Ireland A."/>
            <person name="Larimer J."/>
            <person name="McCowan C."/>
            <person name="Murphy C."/>
            <person name="Pearson M."/>
            <person name="Poon T.W."/>
            <person name="Priest M."/>
            <person name="Roberts A."/>
            <person name="Saif S."/>
            <person name="Shea T."/>
            <person name="Sisk P."/>
            <person name="Sykes S."/>
            <person name="Wortman J."/>
            <person name="Nusbaum C."/>
            <person name="Birren B."/>
        </authorList>
    </citation>
    <scope>NUCLEOTIDE SEQUENCE [LARGE SCALE GENOMIC DNA]</scope>
    <source>
        <strain evidence="7">WRAIR2</strain>
    </source>
</reference>
<evidence type="ECO:0000256" key="1">
    <source>
        <dbReference type="ARBA" id="ARBA00004613"/>
    </source>
</evidence>
<dbReference type="Gene3D" id="3.30.30.10">
    <property type="entry name" value="Knottin, scorpion toxin-like"/>
    <property type="match status" value="1"/>
</dbReference>
<keyword evidence="3" id="KW-1015">Disulfide bond</keyword>
<reference evidence="6" key="2">
    <citation type="submission" date="2020-05" db="UniProtKB">
        <authorList>
            <consortium name="EnsemblMetazoa"/>
        </authorList>
    </citation>
    <scope>IDENTIFICATION</scope>
    <source>
        <strain evidence="6">WRAIR2</strain>
    </source>
</reference>
<dbReference type="PANTHER" id="PTHR13645:SF0">
    <property type="entry name" value="DEFENSIN"/>
    <property type="match status" value="1"/>
</dbReference>
<evidence type="ECO:0000256" key="4">
    <source>
        <dbReference type="SAM" id="SignalP"/>
    </source>
</evidence>
<dbReference type="CDD" id="cd21806">
    <property type="entry name" value="DEFL_defensin-like"/>
    <property type="match status" value="1"/>
</dbReference>
<dbReference type="Proteomes" id="UP000075884">
    <property type="component" value="Unassembled WGS sequence"/>
</dbReference>
<feature type="signal peptide" evidence="4">
    <location>
        <begin position="1"/>
        <end position="21"/>
    </location>
</feature>
<keyword evidence="7" id="KW-1185">Reference proteome</keyword>
<dbReference type="InterPro" id="IPR001542">
    <property type="entry name" value="Defensin_invertebrate/fungal"/>
</dbReference>
<dbReference type="EnsemblMetazoa" id="ADIR016006-RA">
    <property type="protein sequence ID" value="ADIR016006-PA"/>
    <property type="gene ID" value="ADIR016006"/>
</dbReference>
<evidence type="ECO:0000256" key="2">
    <source>
        <dbReference type="ARBA" id="ARBA00022525"/>
    </source>
</evidence>
<keyword evidence="2" id="KW-0964">Secreted</keyword>
<organism evidence="6 7">
    <name type="scientific">Anopheles dirus</name>
    <dbReference type="NCBI Taxonomy" id="7168"/>
    <lineage>
        <taxon>Eukaryota</taxon>
        <taxon>Metazoa</taxon>
        <taxon>Ecdysozoa</taxon>
        <taxon>Arthropoda</taxon>
        <taxon>Hexapoda</taxon>
        <taxon>Insecta</taxon>
        <taxon>Pterygota</taxon>
        <taxon>Neoptera</taxon>
        <taxon>Endopterygota</taxon>
        <taxon>Diptera</taxon>
        <taxon>Nematocera</taxon>
        <taxon>Culicoidea</taxon>
        <taxon>Culicidae</taxon>
        <taxon>Anophelinae</taxon>
        <taxon>Anopheles</taxon>
    </lineage>
</organism>
<dbReference type="PANTHER" id="PTHR13645">
    <property type="entry name" value="DEFENSIN"/>
    <property type="match status" value="1"/>
</dbReference>
<dbReference type="PROSITE" id="PS51378">
    <property type="entry name" value="INVERT_DEFENSINS"/>
    <property type="match status" value="1"/>
</dbReference>
<comment type="subcellular location">
    <subcellularLocation>
        <location evidence="1">Secreted</location>
    </subcellularLocation>
</comment>
<name>A0A2C9GV80_9DIPT</name>
<keyword evidence="4" id="KW-0732">Signal</keyword>
<dbReference type="Pfam" id="PF01097">
    <property type="entry name" value="Defensin_2"/>
    <property type="match status" value="1"/>
</dbReference>
<feature type="chain" id="PRO_5012316168" description="Invertebrate defensins family profile domain-containing protein" evidence="4">
    <location>
        <begin position="22"/>
        <end position="81"/>
    </location>
</feature>
<evidence type="ECO:0000256" key="3">
    <source>
        <dbReference type="ARBA" id="ARBA00023157"/>
    </source>
</evidence>
<dbReference type="VEuPathDB" id="VectorBase:ADIR016006"/>
<dbReference type="STRING" id="7168.A0A2C9GV80"/>
<dbReference type="AlphaFoldDB" id="A0A2C9GV80"/>
<evidence type="ECO:0000313" key="7">
    <source>
        <dbReference type="Proteomes" id="UP000075884"/>
    </source>
</evidence>
<dbReference type="SUPFAM" id="SSF57095">
    <property type="entry name" value="Scorpion toxin-like"/>
    <property type="match status" value="1"/>
</dbReference>
<dbReference type="GO" id="GO:0006959">
    <property type="term" value="P:humoral immune response"/>
    <property type="evidence" value="ECO:0007669"/>
    <property type="project" value="TreeGrafter"/>
</dbReference>
<feature type="domain" description="Invertebrate defensins family profile" evidence="5">
    <location>
        <begin position="26"/>
        <end position="66"/>
    </location>
</feature>
<proteinExistence type="predicted"/>
<evidence type="ECO:0000313" key="6">
    <source>
        <dbReference type="EnsemblMetazoa" id="ADIR016006-PA"/>
    </source>
</evidence>
<protein>
    <recommendedName>
        <fullName evidence="5">Invertebrate defensins family profile domain-containing protein</fullName>
    </recommendedName>
</protein>
<sequence>MKVSTVATLVLICGIITTVAAADIVQTTCKLFTADVVSSIACKMYCVIKGKAGGYCNIEGFCTCRAENLHFLLKPLVDKAN</sequence>
<evidence type="ECO:0000259" key="5">
    <source>
        <dbReference type="PROSITE" id="PS51378"/>
    </source>
</evidence>